<name>A0A8K1C5R1_PYTOL</name>
<evidence type="ECO:0000313" key="2">
    <source>
        <dbReference type="Proteomes" id="UP000794436"/>
    </source>
</evidence>
<dbReference type="AlphaFoldDB" id="A0A8K1C5R1"/>
<comment type="caution">
    <text evidence="1">The sequence shown here is derived from an EMBL/GenBank/DDBJ whole genome shotgun (WGS) entry which is preliminary data.</text>
</comment>
<proteinExistence type="predicted"/>
<organism evidence="1 2">
    <name type="scientific">Pythium oligandrum</name>
    <name type="common">Mycoparasitic fungus</name>
    <dbReference type="NCBI Taxonomy" id="41045"/>
    <lineage>
        <taxon>Eukaryota</taxon>
        <taxon>Sar</taxon>
        <taxon>Stramenopiles</taxon>
        <taxon>Oomycota</taxon>
        <taxon>Peronosporomycetes</taxon>
        <taxon>Pythiales</taxon>
        <taxon>Pythiaceae</taxon>
        <taxon>Pythium</taxon>
    </lineage>
</organism>
<dbReference type="OrthoDB" id="64915at2759"/>
<sequence length="865" mass="98163">MATTEAVSLRVALPLSAQCFDRAVEREVVDCWLAHALEAVVGRIASTERVHWVVWTQAPHVHNVHKLFQRVIKQSDALAGQKAIVSAVLEGGVESVRSWLAEERDGVVVVYSDQVLPSTWILECPTSWVWITDVDDAVALERRLEITSQNQSRSLDALRPLHQLEEQCGWRLAMEILTQATATVRPQSTSSSFLASASIQQLPFQVLLMLLRWTYFHPRVLALVATSFTRKLARTPQQRVRNEIHTLYQQQSTLWTHSGEHDSQILQAVAVDTSTMSLSAMHIEEPPQEDEEDDVDDLTRLSQCGLWDIQKDFYRTLGIRAWSDHLIPFGVSSSSYLARQYARTAIDFLVQDKAPVPSTVVPVTPRTPNCFVWEAASGSCKFLHAFLVHFYDLVTEERLEERYGLVPCVIASDLSEQVLLSRQEMTCFQRYISDKRLDFALFDTATFLHGTNDERGSLRLRCQQIRWHLDAQDGPVFFMANYFIDSLRADVFVARRTPADSALVLKEALVDPTTRYIHDLFFCLKKTQAHPRDKPLYDDPRLNKALVQTLDRLDAAWQGARTTQSALILFPVEALELLSTLFAHSRVGILLGDASFSHRDGIPSVLLNDDNGLEIPQLSPHPDCFCLPMDLEILQTFVSLLDSRLHVAASSTPASDTFNLLYASPSSTLSTRFQRSMAQFSPSDCDLLWGMMAVEDGAKFLSNESLRRLLAQTAYDMDLFAVLMWPLYHHWKQCNLGMTDAMTQELIQTGTRCFRKVYTLQDERDSGICRLVLQLARWFYVLGAYDRVCDVLDEYPAWKKSKTLCASVTYLLALAWTRRQDASLALMNLRQSLRFAPTRQTRIKRLAMPLLKILHDQTSDKEGTG</sequence>
<protein>
    <submittedName>
        <fullName evidence="1">Uncharacterized protein</fullName>
    </submittedName>
</protein>
<reference evidence="1" key="1">
    <citation type="submission" date="2019-03" db="EMBL/GenBank/DDBJ databases">
        <title>Long read genome sequence of the mycoparasitic Pythium oligandrum ATCC 38472 isolated from sugarbeet rhizosphere.</title>
        <authorList>
            <person name="Gaulin E."/>
        </authorList>
    </citation>
    <scope>NUCLEOTIDE SEQUENCE</scope>
    <source>
        <strain evidence="1">ATCC 38472_TT</strain>
    </source>
</reference>
<dbReference type="EMBL" id="SPLM01000144">
    <property type="protein sequence ID" value="TMW57069.1"/>
    <property type="molecule type" value="Genomic_DNA"/>
</dbReference>
<keyword evidence="2" id="KW-1185">Reference proteome</keyword>
<gene>
    <name evidence="1" type="ORF">Poli38472_002994</name>
</gene>
<accession>A0A8K1C5R1</accession>
<dbReference type="Proteomes" id="UP000794436">
    <property type="component" value="Unassembled WGS sequence"/>
</dbReference>
<evidence type="ECO:0000313" key="1">
    <source>
        <dbReference type="EMBL" id="TMW57069.1"/>
    </source>
</evidence>